<dbReference type="EMBL" id="JAWDIP010000003">
    <property type="protein sequence ID" value="MDY0394068.1"/>
    <property type="molecule type" value="Genomic_DNA"/>
</dbReference>
<evidence type="ECO:0000313" key="1">
    <source>
        <dbReference type="EMBL" id="MDY0394068.1"/>
    </source>
</evidence>
<dbReference type="SUPFAM" id="SSF53697">
    <property type="entry name" value="SIS domain"/>
    <property type="match status" value="1"/>
</dbReference>
<comment type="caution">
    <text evidence="1">The sequence shown here is derived from an EMBL/GenBank/DDBJ whole genome shotgun (WGS) entry which is preliminary data.</text>
</comment>
<organism evidence="1 2">
    <name type="scientific">Tigheibacillus halophilus</name>
    <dbReference type="NCBI Taxonomy" id="361280"/>
    <lineage>
        <taxon>Bacteria</taxon>
        <taxon>Bacillati</taxon>
        <taxon>Bacillota</taxon>
        <taxon>Bacilli</taxon>
        <taxon>Bacillales</taxon>
        <taxon>Bacillaceae</taxon>
        <taxon>Tigheibacillus</taxon>
    </lineage>
</organism>
<accession>A0ABU5C426</accession>
<dbReference type="PANTHER" id="PTHR30514">
    <property type="entry name" value="GLUCOKINASE"/>
    <property type="match status" value="1"/>
</dbReference>
<sequence length="137" mass="15822">MFHRQVLPGFVKKLQFENFQQMKYALATSVPKEKEKKDISDIIFYYYETIIKSTKQFITKKQISRIIAILSHANNVIFCGMGNSGVIAEEFNSRTERMGINSQSITDSHAMLIKSTLMDSQDVLFLFFIYWTDTVSG</sequence>
<evidence type="ECO:0008006" key="3">
    <source>
        <dbReference type="Google" id="ProtNLM"/>
    </source>
</evidence>
<gene>
    <name evidence="1" type="ORF">RWE15_05720</name>
</gene>
<dbReference type="PANTHER" id="PTHR30514:SF21">
    <property type="entry name" value="RPIR-FAMILY TRANSCRIPTIONAL REGULATOR"/>
    <property type="match status" value="1"/>
</dbReference>
<dbReference type="Gene3D" id="3.40.50.10490">
    <property type="entry name" value="Glucose-6-phosphate isomerase like protein, domain 1"/>
    <property type="match status" value="1"/>
</dbReference>
<name>A0ABU5C426_9BACI</name>
<dbReference type="Proteomes" id="UP001281447">
    <property type="component" value="Unassembled WGS sequence"/>
</dbReference>
<evidence type="ECO:0000313" key="2">
    <source>
        <dbReference type="Proteomes" id="UP001281447"/>
    </source>
</evidence>
<reference evidence="1 2" key="1">
    <citation type="submission" date="2023-10" db="EMBL/GenBank/DDBJ databases">
        <title>Virgibacillus halophilus 5B73C genome.</title>
        <authorList>
            <person name="Miliotis G."/>
            <person name="Sengupta P."/>
            <person name="Hameed A."/>
            <person name="Chuvochina M."/>
            <person name="Mcdonagh F."/>
            <person name="Simpson A.C."/>
            <person name="Singh N.K."/>
            <person name="Rekha P.D."/>
            <person name="Raman K."/>
            <person name="Hugenholtz P."/>
            <person name="Venkateswaran K."/>
        </authorList>
    </citation>
    <scope>NUCLEOTIDE SEQUENCE [LARGE SCALE GENOMIC DNA]</scope>
    <source>
        <strain evidence="1 2">5B73C</strain>
    </source>
</reference>
<dbReference type="InterPro" id="IPR047640">
    <property type="entry name" value="RpiR-like"/>
</dbReference>
<dbReference type="InterPro" id="IPR046348">
    <property type="entry name" value="SIS_dom_sf"/>
</dbReference>
<protein>
    <recommendedName>
        <fullName evidence="3">SIS domain-containing protein</fullName>
    </recommendedName>
</protein>
<proteinExistence type="predicted"/>
<keyword evidence="2" id="KW-1185">Reference proteome</keyword>